<evidence type="ECO:0000313" key="2">
    <source>
        <dbReference type="EMBL" id="CAH3167746.1"/>
    </source>
</evidence>
<keyword evidence="3" id="KW-1185">Reference proteome</keyword>
<sequence>MWYSSLKDSLKSDKNLRYKDFFRAVTILMRIQKAAVELQLDCRKWGNESDGVVEVCLFPWSKATLPTVEDIITLFNFHPKLSEKPMVDTSHKKHDDDNDDDDDVLMRKLSCNSLRSFIKDDKQRAVNFFKWLRKIFTPFIYIGIGCDLMNPVICFLLGHVAPGWVGGVLTSLVCT</sequence>
<accession>A0ABN8QN89</accession>
<evidence type="ECO:0000256" key="1">
    <source>
        <dbReference type="SAM" id="Phobius"/>
    </source>
</evidence>
<dbReference type="Proteomes" id="UP001159427">
    <property type="component" value="Unassembled WGS sequence"/>
</dbReference>
<proteinExistence type="predicted"/>
<evidence type="ECO:0000313" key="3">
    <source>
        <dbReference type="Proteomes" id="UP001159427"/>
    </source>
</evidence>
<keyword evidence="1" id="KW-1133">Transmembrane helix</keyword>
<reference evidence="2 3" key="1">
    <citation type="submission" date="2022-05" db="EMBL/GenBank/DDBJ databases">
        <authorList>
            <consortium name="Genoscope - CEA"/>
            <person name="William W."/>
        </authorList>
    </citation>
    <scope>NUCLEOTIDE SEQUENCE [LARGE SCALE GENOMIC DNA]</scope>
</reference>
<name>A0ABN8QN89_9CNID</name>
<dbReference type="EMBL" id="CALNXI010001399">
    <property type="protein sequence ID" value="CAH3167746.1"/>
    <property type="molecule type" value="Genomic_DNA"/>
</dbReference>
<protein>
    <submittedName>
        <fullName evidence="2">Uncharacterized protein</fullName>
    </submittedName>
</protein>
<comment type="caution">
    <text evidence="2">The sequence shown here is derived from an EMBL/GenBank/DDBJ whole genome shotgun (WGS) entry which is preliminary data.</text>
</comment>
<keyword evidence="1" id="KW-0812">Transmembrane</keyword>
<gene>
    <name evidence="2" type="ORF">PEVE_00006150</name>
</gene>
<organism evidence="2 3">
    <name type="scientific">Porites evermanni</name>
    <dbReference type="NCBI Taxonomy" id="104178"/>
    <lineage>
        <taxon>Eukaryota</taxon>
        <taxon>Metazoa</taxon>
        <taxon>Cnidaria</taxon>
        <taxon>Anthozoa</taxon>
        <taxon>Hexacorallia</taxon>
        <taxon>Scleractinia</taxon>
        <taxon>Fungiina</taxon>
        <taxon>Poritidae</taxon>
        <taxon>Porites</taxon>
    </lineage>
</organism>
<feature type="transmembrane region" description="Helical" evidence="1">
    <location>
        <begin position="139"/>
        <end position="161"/>
    </location>
</feature>
<keyword evidence="1" id="KW-0472">Membrane</keyword>